<evidence type="ECO:0000313" key="2">
    <source>
        <dbReference type="Proteomes" id="UP000034078"/>
    </source>
</evidence>
<dbReference type="AlphaFoldDB" id="A0A837IG53"/>
<name>A0A837IG53_9BACT</name>
<sequence length="562" mass="62483">MNEPTHTVGLSRRDALKAILVGVPVGLALGTGLGSLAAKIIESSSKEGDSINLNELLTTEQAKLLNEIGEYRDSLALQGLPAHLMSSKIKEASNVSWNYDIKETAVEISDAHKSHAQQALKIQQLLFGDNGKWLVRKIKSDTSITAAGTYNNESRTMTLDTVDDPTSPWFIFVSTHENGHATDPSLMTSSIYPLDNLIKVSHGMARVLNQSTKIEGMFMNYPYSYNIPFIKKGIGEGVGRLFLQDSALIDQVDFAGHEMIVSTLVTIAKEQRVSIGDIKFTKKVCHELGGALLPKILSKSISIAGILLSDWYAPRVEAASKEIFADMVATALMTPDKIQDNQEILTGIAEVLSGVQGKQININDVIKELHVTDDEIRERFVAEQEVVASMEQQSTQPELQQTLDDTEVQAIREEAEMEKQTQNTFWDFISNGTLPQNIGEDSIDIRTTMKKYGHVVSKVYREFPEIMYGLYADDTSFDPHLHIWETWAVAEAWNIDVTYNLLSDTSLIPENLEDVKRRISVLENFISSSAFKRPEGQSTTSVQARHLSHVDALKNRMKIILS</sequence>
<dbReference type="PROSITE" id="PS51318">
    <property type="entry name" value="TAT"/>
    <property type="match status" value="1"/>
</dbReference>
<evidence type="ECO:0000313" key="1">
    <source>
        <dbReference type="EMBL" id="KKT99027.1"/>
    </source>
</evidence>
<accession>A0A837IG53</accession>
<organism evidence="1 2">
    <name type="scientific">Candidatus Collierbacteria bacterium GW2011_GWB2_45_17</name>
    <dbReference type="NCBI Taxonomy" id="1618388"/>
    <lineage>
        <taxon>Bacteria</taxon>
        <taxon>Candidatus Collieribacteriota</taxon>
    </lineage>
</organism>
<comment type="caution">
    <text evidence="1">The sequence shown here is derived from an EMBL/GenBank/DDBJ whole genome shotgun (WGS) entry which is preliminary data.</text>
</comment>
<dbReference type="EMBL" id="LCKO01000014">
    <property type="protein sequence ID" value="KKT99027.1"/>
    <property type="molecule type" value="Genomic_DNA"/>
</dbReference>
<dbReference type="InterPro" id="IPR006311">
    <property type="entry name" value="TAT_signal"/>
</dbReference>
<dbReference type="Proteomes" id="UP000034078">
    <property type="component" value="Unassembled WGS sequence"/>
</dbReference>
<gene>
    <name evidence="1" type="ORF">UX01_C0014G0017</name>
</gene>
<protein>
    <submittedName>
        <fullName evidence="1">Uncharacterized protein</fullName>
    </submittedName>
</protein>
<proteinExistence type="predicted"/>
<reference evidence="1 2" key="1">
    <citation type="journal article" date="2015" name="Nature">
        <title>rRNA introns, odd ribosomes, and small enigmatic genomes across a large radiation of phyla.</title>
        <authorList>
            <person name="Brown C.T."/>
            <person name="Hug L.A."/>
            <person name="Thomas B.C."/>
            <person name="Sharon I."/>
            <person name="Castelle C.J."/>
            <person name="Singh A."/>
            <person name="Wilkins M.J."/>
            <person name="Williams K.H."/>
            <person name="Banfield J.F."/>
        </authorList>
    </citation>
    <scope>NUCLEOTIDE SEQUENCE [LARGE SCALE GENOMIC DNA]</scope>
</reference>